<evidence type="ECO:0000313" key="1">
    <source>
        <dbReference type="EMBL" id="SOE01927.1"/>
    </source>
</evidence>
<sequence>MIAAPPGVRVWLSGGITDMRCGMNSLLLRVQEGMGRNPHEGDLFVFRGRRGHLVKILWADRLGVSLYAKRLEQGRFIWPSAADGTVEITAAQLAYLLDGIDWRRPKRTWKTEALPTIRSVG</sequence>
<dbReference type="EMBL" id="OCNJ01000034">
    <property type="protein sequence ID" value="SOE01927.1"/>
    <property type="molecule type" value="Genomic_DNA"/>
</dbReference>
<reference evidence="1 2" key="1">
    <citation type="submission" date="2017-09" db="EMBL/GenBank/DDBJ databases">
        <authorList>
            <person name="Ehlers B."/>
            <person name="Leendertz F.H."/>
        </authorList>
    </citation>
    <scope>NUCLEOTIDE SEQUENCE [LARGE SCALE GENOMIC DNA]</scope>
    <source>
        <strain evidence="1 2">USBA 140</strain>
    </source>
</reference>
<dbReference type="InterPro" id="IPR008878">
    <property type="entry name" value="Transposase_IS66_Orf2"/>
</dbReference>
<dbReference type="Proteomes" id="UP000219621">
    <property type="component" value="Unassembled WGS sequence"/>
</dbReference>
<accession>A0A286H2E2</accession>
<organism evidence="1 2">
    <name type="scientific">Caenispirillum bisanense</name>
    <dbReference type="NCBI Taxonomy" id="414052"/>
    <lineage>
        <taxon>Bacteria</taxon>
        <taxon>Pseudomonadati</taxon>
        <taxon>Pseudomonadota</taxon>
        <taxon>Alphaproteobacteria</taxon>
        <taxon>Rhodospirillales</taxon>
        <taxon>Novispirillaceae</taxon>
        <taxon>Caenispirillum</taxon>
    </lineage>
</organism>
<keyword evidence="2" id="KW-1185">Reference proteome</keyword>
<dbReference type="AlphaFoldDB" id="A0A286H2E2"/>
<dbReference type="Pfam" id="PF05717">
    <property type="entry name" value="TnpB_IS66"/>
    <property type="match status" value="1"/>
</dbReference>
<name>A0A286H2E2_9PROT</name>
<dbReference type="OrthoDB" id="9801450at2"/>
<dbReference type="PANTHER" id="PTHR36455">
    <property type="match status" value="1"/>
</dbReference>
<dbReference type="RefSeq" id="WP_097281850.1">
    <property type="nucleotide sequence ID" value="NZ_OCNJ01000034.1"/>
</dbReference>
<proteinExistence type="predicted"/>
<protein>
    <submittedName>
        <fullName evidence="1">Transposase</fullName>
    </submittedName>
</protein>
<evidence type="ECO:0000313" key="2">
    <source>
        <dbReference type="Proteomes" id="UP000219621"/>
    </source>
</evidence>
<dbReference type="PANTHER" id="PTHR36455:SF1">
    <property type="entry name" value="BLR8292 PROTEIN"/>
    <property type="match status" value="1"/>
</dbReference>
<dbReference type="NCBIfam" id="NF033819">
    <property type="entry name" value="IS66_TnpB"/>
    <property type="match status" value="1"/>
</dbReference>
<gene>
    <name evidence="1" type="ORF">SAMN05421508_1342</name>
</gene>